<evidence type="ECO:0000256" key="1">
    <source>
        <dbReference type="ARBA" id="ARBA00001936"/>
    </source>
</evidence>
<evidence type="ECO:0000259" key="10">
    <source>
        <dbReference type="SMART" id="SM01329"/>
    </source>
</evidence>
<name>A0ABU8DWF4_9ACTN</name>
<keyword evidence="12" id="KW-1185">Reference proteome</keyword>
<dbReference type="InterPro" id="IPR004790">
    <property type="entry name" value="Isocitrate_DH_NADP"/>
</dbReference>
<keyword evidence="3 9" id="KW-0816">Tricarboxylic acid cycle</keyword>
<evidence type="ECO:0000313" key="12">
    <source>
        <dbReference type="Proteomes" id="UP001361570"/>
    </source>
</evidence>
<proteinExistence type="inferred from homology"/>
<dbReference type="NCBIfam" id="TIGR00127">
    <property type="entry name" value="nadp_idh_euk"/>
    <property type="match status" value="1"/>
</dbReference>
<evidence type="ECO:0000256" key="6">
    <source>
        <dbReference type="ARBA" id="ARBA00022857"/>
    </source>
</evidence>
<feature type="domain" description="Isopropylmalate dehydrogenase-like" evidence="10">
    <location>
        <begin position="9"/>
        <end position="395"/>
    </location>
</feature>
<dbReference type="RefSeq" id="WP_336404512.1">
    <property type="nucleotide sequence ID" value="NZ_JBAPLU010000010.1"/>
</dbReference>
<gene>
    <name evidence="11" type="ORF">TEK04_11640</name>
</gene>
<dbReference type="Gene3D" id="3.40.718.10">
    <property type="entry name" value="Isopropylmalate Dehydrogenase"/>
    <property type="match status" value="1"/>
</dbReference>
<comment type="cofactor">
    <cofactor evidence="9">
        <name>Mg(2+)</name>
        <dbReference type="ChEBI" id="CHEBI:18420"/>
    </cofactor>
    <cofactor evidence="9">
        <name>Mn(2+)</name>
        <dbReference type="ChEBI" id="CHEBI:29035"/>
    </cofactor>
    <text evidence="9">Binds 1 Mg(2+) or Mn(2+) ion per subunit.</text>
</comment>
<evidence type="ECO:0000256" key="7">
    <source>
        <dbReference type="ARBA" id="ARBA00023002"/>
    </source>
</evidence>
<dbReference type="PIRSF" id="PIRSF000108">
    <property type="entry name" value="IDH_NADP"/>
    <property type="match status" value="1"/>
</dbReference>
<evidence type="ECO:0000256" key="4">
    <source>
        <dbReference type="ARBA" id="ARBA00022723"/>
    </source>
</evidence>
<evidence type="ECO:0000256" key="9">
    <source>
        <dbReference type="PIRNR" id="PIRNR000108"/>
    </source>
</evidence>
<dbReference type="NCBIfam" id="NF006156">
    <property type="entry name" value="PRK08299.1"/>
    <property type="match status" value="1"/>
</dbReference>
<dbReference type="EC" id="1.1.1.42" evidence="9"/>
<dbReference type="PANTHER" id="PTHR11822">
    <property type="entry name" value="NADP-SPECIFIC ISOCITRATE DEHYDROGENASE"/>
    <property type="match status" value="1"/>
</dbReference>
<dbReference type="Pfam" id="PF00180">
    <property type="entry name" value="Iso_dh"/>
    <property type="match status" value="1"/>
</dbReference>
<dbReference type="PROSITE" id="PS00470">
    <property type="entry name" value="IDH_IMDH"/>
    <property type="match status" value="1"/>
</dbReference>
<accession>A0ABU8DWF4</accession>
<dbReference type="PANTHER" id="PTHR11822:SF21">
    <property type="entry name" value="ISOCITRATE DEHYDROGENASE [NADP], MITOCHONDRIAL"/>
    <property type="match status" value="1"/>
</dbReference>
<comment type="cofactor">
    <cofactor evidence="1">
        <name>Mn(2+)</name>
        <dbReference type="ChEBI" id="CHEBI:29035"/>
    </cofactor>
</comment>
<keyword evidence="6 9" id="KW-0521">NADP</keyword>
<dbReference type="EMBL" id="JBAPLU010000010">
    <property type="protein sequence ID" value="MEI4272374.1"/>
    <property type="molecule type" value="Genomic_DNA"/>
</dbReference>
<reference evidence="11 12" key="1">
    <citation type="submission" date="2024-03" db="EMBL/GenBank/DDBJ databases">
        <title>Draft genome sequence of Klenkia sp. LSe6-5.</title>
        <authorList>
            <person name="Duangmal K."/>
            <person name="Chantavorakit T."/>
        </authorList>
    </citation>
    <scope>NUCLEOTIDE SEQUENCE [LARGE SCALE GENOMIC DNA]</scope>
    <source>
        <strain evidence="11 12">LSe6-5</strain>
    </source>
</reference>
<keyword evidence="4 9" id="KW-0479">Metal-binding</keyword>
<protein>
    <recommendedName>
        <fullName evidence="9">Isocitrate dehydrogenase [NADP]</fullName>
        <ecNumber evidence="9">1.1.1.42</ecNumber>
    </recommendedName>
</protein>
<dbReference type="Proteomes" id="UP001361570">
    <property type="component" value="Unassembled WGS sequence"/>
</dbReference>
<comment type="catalytic activity">
    <reaction evidence="9">
        <text>D-threo-isocitrate + NADP(+) = 2-oxoglutarate + CO2 + NADPH</text>
        <dbReference type="Rhea" id="RHEA:19629"/>
        <dbReference type="ChEBI" id="CHEBI:15562"/>
        <dbReference type="ChEBI" id="CHEBI:16526"/>
        <dbReference type="ChEBI" id="CHEBI:16810"/>
        <dbReference type="ChEBI" id="CHEBI:57783"/>
        <dbReference type="ChEBI" id="CHEBI:58349"/>
        <dbReference type="EC" id="1.1.1.42"/>
    </reaction>
</comment>
<comment type="similarity">
    <text evidence="2 9">Belongs to the isocitrate and isopropylmalate dehydrogenases family.</text>
</comment>
<dbReference type="InterPro" id="IPR024084">
    <property type="entry name" value="IsoPropMal-DH-like_dom"/>
</dbReference>
<organism evidence="11 12">
    <name type="scientific">Klenkia sesuvii</name>
    <dbReference type="NCBI Taxonomy" id="3103137"/>
    <lineage>
        <taxon>Bacteria</taxon>
        <taxon>Bacillati</taxon>
        <taxon>Actinomycetota</taxon>
        <taxon>Actinomycetes</taxon>
        <taxon>Geodermatophilales</taxon>
        <taxon>Geodermatophilaceae</taxon>
        <taxon>Klenkia</taxon>
    </lineage>
</organism>
<dbReference type="SUPFAM" id="SSF53659">
    <property type="entry name" value="Isocitrate/Isopropylmalate dehydrogenase-like"/>
    <property type="match status" value="1"/>
</dbReference>
<evidence type="ECO:0000256" key="8">
    <source>
        <dbReference type="ARBA" id="ARBA00023211"/>
    </source>
</evidence>
<evidence type="ECO:0000256" key="2">
    <source>
        <dbReference type="ARBA" id="ARBA00007769"/>
    </source>
</evidence>
<comment type="caution">
    <text evidence="11">The sequence shown here is derived from an EMBL/GenBank/DDBJ whole genome shotgun (WGS) entry which is preliminary data.</text>
</comment>
<dbReference type="GO" id="GO:0004450">
    <property type="term" value="F:isocitrate dehydrogenase (NADP+) activity"/>
    <property type="evidence" value="ECO:0007669"/>
    <property type="project" value="UniProtKB-EC"/>
</dbReference>
<evidence type="ECO:0000256" key="5">
    <source>
        <dbReference type="ARBA" id="ARBA00022842"/>
    </source>
</evidence>
<keyword evidence="5 9" id="KW-0460">Magnesium</keyword>
<sequence length="405" mass="45094">MSKIKVKGTVVELDGDEMTRIIWQFIKDELILKYLDVDLEYYDLGMEHRDATDDQVTVDAANAIKKHGVGVKCATITPDEARVEEFGLKQMWRSPNGTIRNILGGVIFREPIIMQNVPRLVPGWTKPIIVGRHAYGDQYRATDFTFPSAGTLKVVFTPEDGSEPIEREVFQAPGAGVSLSMYNLDESIRDFARASLNYGLARNYPVYLSTKNTILKAYDGRFKDIFQEVFDAEFKEQFEAAGITYEHRLIDDMVAANLKWEGGYVWACKNYDGDVQSDTVAQGFGSLGLMTSVLATPDGKTVEAEAAHGTVTRHYRQHQQGKETSTNPIASIFAWTRGLAHRGKLDGTPEVTEFAETLERVCIETVEGGQMTKDLALLISKDAPWLTTQDFLAAIDANLQKAMAA</sequence>
<evidence type="ECO:0000313" key="11">
    <source>
        <dbReference type="EMBL" id="MEI4272374.1"/>
    </source>
</evidence>
<keyword evidence="8 9" id="KW-0464">Manganese</keyword>
<evidence type="ECO:0000256" key="3">
    <source>
        <dbReference type="ARBA" id="ARBA00022532"/>
    </source>
</evidence>
<dbReference type="SMART" id="SM01329">
    <property type="entry name" value="Iso_dh"/>
    <property type="match status" value="1"/>
</dbReference>
<keyword evidence="7 9" id="KW-0560">Oxidoreductase</keyword>
<dbReference type="InterPro" id="IPR019818">
    <property type="entry name" value="IsoCit/isopropylmalate_DH_CS"/>
</dbReference>